<protein>
    <submittedName>
        <fullName evidence="1">Uncharacterized protein</fullName>
    </submittedName>
</protein>
<accession>A0AA42C9B1</accession>
<dbReference type="AlphaFoldDB" id="A0AA42C9B1"/>
<proteinExistence type="predicted"/>
<name>A0AA42C9B1_9BACT</name>
<comment type="caution">
    <text evidence="1">The sequence shown here is derived from an EMBL/GenBank/DDBJ whole genome shotgun (WGS) entry which is preliminary data.</text>
</comment>
<dbReference type="RefSeq" id="WP_282592315.1">
    <property type="nucleotide sequence ID" value="NZ_JAPAAF010000021.1"/>
</dbReference>
<dbReference type="Proteomes" id="UP001163821">
    <property type="component" value="Unassembled WGS sequence"/>
</dbReference>
<evidence type="ECO:0000313" key="2">
    <source>
        <dbReference type="Proteomes" id="UP001163821"/>
    </source>
</evidence>
<gene>
    <name evidence="1" type="ORF">N2K84_13335</name>
</gene>
<evidence type="ECO:0000313" key="1">
    <source>
        <dbReference type="EMBL" id="MCW0483721.1"/>
    </source>
</evidence>
<organism evidence="1 2">
    <name type="scientific">Gaoshiqia sediminis</name>
    <dbReference type="NCBI Taxonomy" id="2986998"/>
    <lineage>
        <taxon>Bacteria</taxon>
        <taxon>Pseudomonadati</taxon>
        <taxon>Bacteroidota</taxon>
        <taxon>Bacteroidia</taxon>
        <taxon>Marinilabiliales</taxon>
        <taxon>Prolixibacteraceae</taxon>
        <taxon>Gaoshiqia</taxon>
    </lineage>
</organism>
<reference evidence="1" key="1">
    <citation type="submission" date="2022-10" db="EMBL/GenBank/DDBJ databases">
        <title>Gaoshiqiia sediminis gen. nov., sp. nov., isolated from coastal sediment.</title>
        <authorList>
            <person name="Yu W.X."/>
            <person name="Mu D.S."/>
            <person name="Du J.Z."/>
            <person name="Liang Y.Q."/>
        </authorList>
    </citation>
    <scope>NUCLEOTIDE SEQUENCE</scope>
    <source>
        <strain evidence="1">A06</strain>
    </source>
</reference>
<dbReference type="EMBL" id="JAPAAF010000021">
    <property type="protein sequence ID" value="MCW0483721.1"/>
    <property type="molecule type" value="Genomic_DNA"/>
</dbReference>
<sequence>MKTLKIKIMNGKAEKILDALVELNLVKVIKKPEPEPIMVKVPAPTGNEYSRNISQNFNNNAPKATSMEEMRNIINAVRNKK</sequence>
<keyword evidence="2" id="KW-1185">Reference proteome</keyword>